<dbReference type="AlphaFoldDB" id="A0AAN9ENM5"/>
<dbReference type="EMBL" id="JAYWIO010000005">
    <property type="protein sequence ID" value="KAK7260897.1"/>
    <property type="molecule type" value="Genomic_DNA"/>
</dbReference>
<protein>
    <submittedName>
        <fullName evidence="1">Uncharacterized protein</fullName>
    </submittedName>
</protein>
<evidence type="ECO:0000313" key="1">
    <source>
        <dbReference type="EMBL" id="KAK7260897.1"/>
    </source>
</evidence>
<keyword evidence="2" id="KW-1185">Reference proteome</keyword>
<sequence length="115" mass="13382">MKNRSKKTKSKKKKEKKQRELIAWKDFWVDLRIDSNEKPMKEVVEGSSKESISGSLIPGSQCNQLEEAQNLWKIGQQLGVTAYGNDSEIVERMVELEARDKEEKRSRSREQNVDK</sequence>
<dbReference type="Proteomes" id="UP001372338">
    <property type="component" value="Unassembled WGS sequence"/>
</dbReference>
<organism evidence="1 2">
    <name type="scientific">Crotalaria pallida</name>
    <name type="common">Smooth rattlebox</name>
    <name type="synonym">Crotalaria striata</name>
    <dbReference type="NCBI Taxonomy" id="3830"/>
    <lineage>
        <taxon>Eukaryota</taxon>
        <taxon>Viridiplantae</taxon>
        <taxon>Streptophyta</taxon>
        <taxon>Embryophyta</taxon>
        <taxon>Tracheophyta</taxon>
        <taxon>Spermatophyta</taxon>
        <taxon>Magnoliopsida</taxon>
        <taxon>eudicotyledons</taxon>
        <taxon>Gunneridae</taxon>
        <taxon>Pentapetalae</taxon>
        <taxon>rosids</taxon>
        <taxon>fabids</taxon>
        <taxon>Fabales</taxon>
        <taxon>Fabaceae</taxon>
        <taxon>Papilionoideae</taxon>
        <taxon>50 kb inversion clade</taxon>
        <taxon>genistoids sensu lato</taxon>
        <taxon>core genistoids</taxon>
        <taxon>Crotalarieae</taxon>
        <taxon>Crotalaria</taxon>
    </lineage>
</organism>
<proteinExistence type="predicted"/>
<gene>
    <name evidence="1" type="ORF">RIF29_27196</name>
</gene>
<accession>A0AAN9ENM5</accession>
<reference evidence="1 2" key="1">
    <citation type="submission" date="2024-01" db="EMBL/GenBank/DDBJ databases">
        <title>The genomes of 5 underutilized Papilionoideae crops provide insights into root nodulation and disease resistanc.</title>
        <authorList>
            <person name="Yuan L."/>
        </authorList>
    </citation>
    <scope>NUCLEOTIDE SEQUENCE [LARGE SCALE GENOMIC DNA]</scope>
    <source>
        <strain evidence="1">ZHUSHIDOU_FW_LH</strain>
        <tissue evidence="1">Leaf</tissue>
    </source>
</reference>
<comment type="caution">
    <text evidence="1">The sequence shown here is derived from an EMBL/GenBank/DDBJ whole genome shotgun (WGS) entry which is preliminary data.</text>
</comment>
<evidence type="ECO:0000313" key="2">
    <source>
        <dbReference type="Proteomes" id="UP001372338"/>
    </source>
</evidence>
<name>A0AAN9ENM5_CROPI</name>